<evidence type="ECO:0000313" key="1">
    <source>
        <dbReference type="EMBL" id="OQO92566.1"/>
    </source>
</evidence>
<keyword evidence="2" id="KW-1185">Reference proteome</keyword>
<gene>
    <name evidence="1" type="ORF">B1813_10330</name>
</gene>
<comment type="caution">
    <text evidence="1">The sequence shown here is derived from an EMBL/GenBank/DDBJ whole genome shotgun (WGS) entry which is preliminary data.</text>
</comment>
<protein>
    <submittedName>
        <fullName evidence="1">Uncharacterized protein</fullName>
    </submittedName>
</protein>
<dbReference type="EMBL" id="MWIH01000005">
    <property type="protein sequence ID" value="OQO92566.1"/>
    <property type="molecule type" value="Genomic_DNA"/>
</dbReference>
<evidence type="ECO:0000313" key="2">
    <source>
        <dbReference type="Proteomes" id="UP000192591"/>
    </source>
</evidence>
<dbReference type="RefSeq" id="WP_081191611.1">
    <property type="nucleotide sequence ID" value="NZ_MWIH01000005.1"/>
</dbReference>
<name>A0A1V9A6B5_SACPI</name>
<proteinExistence type="predicted"/>
<accession>A0A1V9A6B5</accession>
<dbReference type="SUPFAM" id="SSF69118">
    <property type="entry name" value="AhpD-like"/>
    <property type="match status" value="2"/>
</dbReference>
<reference evidence="1 2" key="1">
    <citation type="submission" date="2017-02" db="EMBL/GenBank/DDBJ databases">
        <title>Draft genome of Saccharomonospora sp. 154.</title>
        <authorList>
            <person name="Alonso-Carmona G.S."/>
            <person name="De La Haba R."/>
            <person name="Vera-Gargallo B."/>
            <person name="Sandoval-Trujillo A.H."/>
            <person name="Ramirez-Duran N."/>
            <person name="Ventosa A."/>
        </authorList>
    </citation>
    <scope>NUCLEOTIDE SEQUENCE [LARGE SCALE GENOMIC DNA]</scope>
    <source>
        <strain evidence="1 2">LRS4.154</strain>
    </source>
</reference>
<sequence length="350" mass="37510">MSPAAGKALRRSIEQVRYVRPVRFGASDGLTRTVYRQVEREFGMLAPPVVLHSPAPEVMAASWVLLRETLVASWHAPRAAKEAVASTVSAANACPYCVAVHGATLNGLLRDPTAQAIAESRLADITDPELLAVATWAKTREPPGDTTLPRERAPELIGVAATFEYFNRMVNVFLDESPLPSHVPVRLRATMMRLLSVLMRGSAGQRRAPGASLDLLPAAPPPPELEWAAEAPHIAGAFGRAAAVIDAAGQRSVPESVRRLVTDRLAAWDGAPLGLSRAWLTDEVRSLPTADRPAGRVALLTALASHQTGQEDIDELRGTGANDRRLVELTAWAGFAAASSRLGPLRASYR</sequence>
<organism evidence="1 2">
    <name type="scientific">Saccharomonospora piscinae</name>
    <dbReference type="NCBI Taxonomy" id="687388"/>
    <lineage>
        <taxon>Bacteria</taxon>
        <taxon>Bacillati</taxon>
        <taxon>Actinomycetota</taxon>
        <taxon>Actinomycetes</taxon>
        <taxon>Pseudonocardiales</taxon>
        <taxon>Pseudonocardiaceae</taxon>
        <taxon>Saccharomonospora</taxon>
    </lineage>
</organism>
<dbReference type="Gene3D" id="1.20.1290.10">
    <property type="entry name" value="AhpD-like"/>
    <property type="match status" value="1"/>
</dbReference>
<dbReference type="InterPro" id="IPR029032">
    <property type="entry name" value="AhpD-like"/>
</dbReference>
<dbReference type="Proteomes" id="UP000192591">
    <property type="component" value="Unassembled WGS sequence"/>
</dbReference>
<dbReference type="AlphaFoldDB" id="A0A1V9A6B5"/>
<dbReference type="STRING" id="1962155.B1813_10330"/>